<protein>
    <submittedName>
        <fullName evidence="2">Uncharacterized protein</fullName>
    </submittedName>
</protein>
<evidence type="ECO:0000313" key="3">
    <source>
        <dbReference type="Proteomes" id="UP001055093"/>
    </source>
</evidence>
<gene>
    <name evidence="2" type="ORF">BGCPKDLD_4346</name>
</gene>
<comment type="caution">
    <text evidence="2">The sequence shown here is derived from an EMBL/GenBank/DDBJ whole genome shotgun (WGS) entry which is preliminary data.</text>
</comment>
<reference evidence="2" key="1">
    <citation type="journal article" date="2021" name="Front. Microbiol.">
        <title>Comprehensive Comparative Genomics and Phenotyping of Methylobacterium Species.</title>
        <authorList>
            <person name="Alessa O."/>
            <person name="Ogura Y."/>
            <person name="Fujitani Y."/>
            <person name="Takami H."/>
            <person name="Hayashi T."/>
            <person name="Sahin N."/>
            <person name="Tani A."/>
        </authorList>
    </citation>
    <scope>NUCLEOTIDE SEQUENCE</scope>
    <source>
        <strain evidence="2">DSM 14458</strain>
    </source>
</reference>
<dbReference type="Proteomes" id="UP001055093">
    <property type="component" value="Unassembled WGS sequence"/>
</dbReference>
<name>A0ABQ4V277_9HYPH</name>
<organism evidence="2 3">
    <name type="scientific">Methylorubrum suomiense</name>
    <dbReference type="NCBI Taxonomy" id="144191"/>
    <lineage>
        <taxon>Bacteria</taxon>
        <taxon>Pseudomonadati</taxon>
        <taxon>Pseudomonadota</taxon>
        <taxon>Alphaproteobacteria</taxon>
        <taxon>Hyphomicrobiales</taxon>
        <taxon>Methylobacteriaceae</taxon>
        <taxon>Methylorubrum</taxon>
    </lineage>
</organism>
<proteinExistence type="predicted"/>
<feature type="region of interest" description="Disordered" evidence="1">
    <location>
        <begin position="1"/>
        <end position="31"/>
    </location>
</feature>
<evidence type="ECO:0000256" key="1">
    <source>
        <dbReference type="SAM" id="MobiDB-lite"/>
    </source>
</evidence>
<dbReference type="EMBL" id="BPRE01000017">
    <property type="protein sequence ID" value="GJE77739.1"/>
    <property type="molecule type" value="Genomic_DNA"/>
</dbReference>
<evidence type="ECO:0000313" key="2">
    <source>
        <dbReference type="EMBL" id="GJE77739.1"/>
    </source>
</evidence>
<feature type="compositionally biased region" description="Basic and acidic residues" evidence="1">
    <location>
        <begin position="1"/>
        <end position="11"/>
    </location>
</feature>
<accession>A0ABQ4V277</accession>
<dbReference type="RefSeq" id="WP_238308524.1">
    <property type="nucleotide sequence ID" value="NZ_BPRE01000017.1"/>
</dbReference>
<keyword evidence="3" id="KW-1185">Reference proteome</keyword>
<reference evidence="2" key="2">
    <citation type="submission" date="2021-08" db="EMBL/GenBank/DDBJ databases">
        <authorList>
            <person name="Tani A."/>
            <person name="Ola A."/>
            <person name="Ogura Y."/>
            <person name="Katsura K."/>
            <person name="Hayashi T."/>
        </authorList>
    </citation>
    <scope>NUCLEOTIDE SEQUENCE</scope>
    <source>
        <strain evidence="2">DSM 14458</strain>
    </source>
</reference>
<sequence>MSYARHDHAGWVERQIPHARPARKPRRDNTRGWAAAPLKLTGFQAKVFDILGMSLGGIHNAPICWDAVQWRGDGHGIAVPVKGWAIFSTFDSPGLTCLVFLCHEARIRLDIRPNGPRGMLLRFHQRGVWDGGFNGHPNLDEAVAKFRAYLPAGHRILFDRDPVAPDEVAA</sequence>